<feature type="transmembrane region" description="Helical" evidence="1">
    <location>
        <begin position="104"/>
        <end position="123"/>
    </location>
</feature>
<gene>
    <name evidence="3" type="ORF">SAMN05421869_103376</name>
</gene>
<name>A0A1G8FNN2_9ACTN</name>
<keyword evidence="1" id="KW-0472">Membrane</keyword>
<feature type="chain" id="PRO_5011614996" description="MYXO-CTERM domain-containing protein" evidence="2">
    <location>
        <begin position="23"/>
        <end position="189"/>
    </location>
</feature>
<feature type="signal peptide" evidence="2">
    <location>
        <begin position="1"/>
        <end position="22"/>
    </location>
</feature>
<feature type="transmembrane region" description="Helical" evidence="1">
    <location>
        <begin position="76"/>
        <end position="98"/>
    </location>
</feature>
<keyword evidence="1" id="KW-0812">Transmembrane</keyword>
<keyword evidence="2" id="KW-0732">Signal</keyword>
<evidence type="ECO:0000313" key="4">
    <source>
        <dbReference type="Proteomes" id="UP000199202"/>
    </source>
</evidence>
<evidence type="ECO:0000256" key="1">
    <source>
        <dbReference type="SAM" id="Phobius"/>
    </source>
</evidence>
<feature type="transmembrane region" description="Helical" evidence="1">
    <location>
        <begin position="32"/>
        <end position="49"/>
    </location>
</feature>
<feature type="transmembrane region" description="Helical" evidence="1">
    <location>
        <begin position="152"/>
        <end position="177"/>
    </location>
</feature>
<evidence type="ECO:0008006" key="5">
    <source>
        <dbReference type="Google" id="ProtNLM"/>
    </source>
</evidence>
<feature type="transmembrane region" description="Helical" evidence="1">
    <location>
        <begin position="128"/>
        <end position="146"/>
    </location>
</feature>
<keyword evidence="4" id="KW-1185">Reference proteome</keyword>
<accession>A0A1G8FNN2</accession>
<sequence length="189" mass="19161">MQRMTGLLVGALFGAVFVIANAHDPLNPVAVTIARAAAALGLCGVVVLGRRARAAATGQARPAAGRGPRNMFGRGYWLVVAAEAILLFGGIALLRAWGQPEEANVAWIAVIVGIHFVVLAPVWRQPSIAVPGVLLTVVGVAGLVMAQTSAVAWTPVVAGVLSGVTLLVSCIAAAWSGSRSGSASPKRAA</sequence>
<organism evidence="3 4">
    <name type="scientific">Nonomuraea jiangxiensis</name>
    <dbReference type="NCBI Taxonomy" id="633440"/>
    <lineage>
        <taxon>Bacteria</taxon>
        <taxon>Bacillati</taxon>
        <taxon>Actinomycetota</taxon>
        <taxon>Actinomycetes</taxon>
        <taxon>Streptosporangiales</taxon>
        <taxon>Streptosporangiaceae</taxon>
        <taxon>Nonomuraea</taxon>
    </lineage>
</organism>
<protein>
    <recommendedName>
        <fullName evidence="5">MYXO-CTERM domain-containing protein</fullName>
    </recommendedName>
</protein>
<dbReference type="AlphaFoldDB" id="A0A1G8FNN2"/>
<evidence type="ECO:0000256" key="2">
    <source>
        <dbReference type="SAM" id="SignalP"/>
    </source>
</evidence>
<dbReference type="EMBL" id="FNDJ01000003">
    <property type="protein sequence ID" value="SDH83755.1"/>
    <property type="molecule type" value="Genomic_DNA"/>
</dbReference>
<dbReference type="Proteomes" id="UP000199202">
    <property type="component" value="Unassembled WGS sequence"/>
</dbReference>
<evidence type="ECO:0000313" key="3">
    <source>
        <dbReference type="EMBL" id="SDH83755.1"/>
    </source>
</evidence>
<keyword evidence="1" id="KW-1133">Transmembrane helix</keyword>
<proteinExistence type="predicted"/>
<dbReference type="STRING" id="633440.SAMN05421869_103376"/>
<reference evidence="3 4" key="1">
    <citation type="submission" date="2016-10" db="EMBL/GenBank/DDBJ databases">
        <authorList>
            <person name="de Groot N.N."/>
        </authorList>
    </citation>
    <scope>NUCLEOTIDE SEQUENCE [LARGE SCALE GENOMIC DNA]</scope>
    <source>
        <strain evidence="3 4">CGMCC 4.6533</strain>
    </source>
</reference>
<dbReference type="RefSeq" id="WP_176993073.1">
    <property type="nucleotide sequence ID" value="NZ_FNDJ01000003.1"/>
</dbReference>